<evidence type="ECO:0000313" key="2">
    <source>
        <dbReference type="Proteomes" id="UP001152622"/>
    </source>
</evidence>
<gene>
    <name evidence="1" type="ORF">SKAU_G00396920</name>
</gene>
<dbReference type="AlphaFoldDB" id="A0A9Q1ECN0"/>
<organism evidence="1 2">
    <name type="scientific">Synaphobranchus kaupii</name>
    <name type="common">Kaup's arrowtooth eel</name>
    <dbReference type="NCBI Taxonomy" id="118154"/>
    <lineage>
        <taxon>Eukaryota</taxon>
        <taxon>Metazoa</taxon>
        <taxon>Chordata</taxon>
        <taxon>Craniata</taxon>
        <taxon>Vertebrata</taxon>
        <taxon>Euteleostomi</taxon>
        <taxon>Actinopterygii</taxon>
        <taxon>Neopterygii</taxon>
        <taxon>Teleostei</taxon>
        <taxon>Anguilliformes</taxon>
        <taxon>Synaphobranchidae</taxon>
        <taxon>Synaphobranchus</taxon>
    </lineage>
</organism>
<proteinExistence type="predicted"/>
<accession>A0A9Q1ECN0</accession>
<reference evidence="1" key="1">
    <citation type="journal article" date="2023" name="Science">
        <title>Genome structures resolve the early diversification of teleost fishes.</title>
        <authorList>
            <person name="Parey E."/>
            <person name="Louis A."/>
            <person name="Montfort J."/>
            <person name="Bouchez O."/>
            <person name="Roques C."/>
            <person name="Iampietro C."/>
            <person name="Lluch J."/>
            <person name="Castinel A."/>
            <person name="Donnadieu C."/>
            <person name="Desvignes T."/>
            <person name="Floi Bucao C."/>
            <person name="Jouanno E."/>
            <person name="Wen M."/>
            <person name="Mejri S."/>
            <person name="Dirks R."/>
            <person name="Jansen H."/>
            <person name="Henkel C."/>
            <person name="Chen W.J."/>
            <person name="Zahm M."/>
            <person name="Cabau C."/>
            <person name="Klopp C."/>
            <person name="Thompson A.W."/>
            <person name="Robinson-Rechavi M."/>
            <person name="Braasch I."/>
            <person name="Lecointre G."/>
            <person name="Bobe J."/>
            <person name="Postlethwait J.H."/>
            <person name="Berthelot C."/>
            <person name="Roest Crollius H."/>
            <person name="Guiguen Y."/>
        </authorList>
    </citation>
    <scope>NUCLEOTIDE SEQUENCE</scope>
    <source>
        <strain evidence="1">WJC10195</strain>
    </source>
</reference>
<sequence>MRGARFVDGTTAALAGGSVFFPRGERESLVREDGFYFEVFPLIVHYSPELLLFKAKIPKKIKYLLPTAFERICLLLGAAEEAIGGEASRDHGANVILQGCQDPVSF</sequence>
<name>A0A9Q1ECN0_SYNKA</name>
<dbReference type="EMBL" id="JAINUF010000020">
    <property type="protein sequence ID" value="KAJ8336349.1"/>
    <property type="molecule type" value="Genomic_DNA"/>
</dbReference>
<evidence type="ECO:0000313" key="1">
    <source>
        <dbReference type="EMBL" id="KAJ8336349.1"/>
    </source>
</evidence>
<comment type="caution">
    <text evidence="1">The sequence shown here is derived from an EMBL/GenBank/DDBJ whole genome shotgun (WGS) entry which is preliminary data.</text>
</comment>
<keyword evidence="2" id="KW-1185">Reference proteome</keyword>
<protein>
    <submittedName>
        <fullName evidence="1">Uncharacterized protein</fullName>
    </submittedName>
</protein>
<dbReference type="Proteomes" id="UP001152622">
    <property type="component" value="Chromosome 20"/>
</dbReference>